<name>A0AA88S9L5_CHASR</name>
<evidence type="ECO:0000256" key="1">
    <source>
        <dbReference type="ARBA" id="ARBA00004123"/>
    </source>
</evidence>
<feature type="region of interest" description="Disordered" evidence="3">
    <location>
        <begin position="1888"/>
        <end position="1974"/>
    </location>
</feature>
<comment type="caution">
    <text evidence="5">The sequence shown here is derived from an EMBL/GenBank/DDBJ whole genome shotgun (WGS) entry which is preliminary data.</text>
</comment>
<comment type="subcellular location">
    <subcellularLocation>
        <location evidence="1">Nucleus</location>
    </subcellularLocation>
</comment>
<keyword evidence="6" id="KW-1185">Reference proteome</keyword>
<dbReference type="PANTHER" id="PTHR23348:SF16">
    <property type="entry name" value="LEUCINE RICH REPEAT FAMILY PROTEIN"/>
    <property type="match status" value="1"/>
</dbReference>
<dbReference type="GO" id="GO:0043484">
    <property type="term" value="P:regulation of RNA splicing"/>
    <property type="evidence" value="ECO:0007669"/>
    <property type="project" value="TreeGrafter"/>
</dbReference>
<feature type="compositionally biased region" description="Basic and acidic residues" evidence="3">
    <location>
        <begin position="1945"/>
        <end position="1954"/>
    </location>
</feature>
<reference evidence="5" key="1">
    <citation type="submission" date="2023-07" db="EMBL/GenBank/DDBJ databases">
        <title>Chromosome-level Genome Assembly of Striped Snakehead (Channa striata).</title>
        <authorList>
            <person name="Liu H."/>
        </authorList>
    </citation>
    <scope>NUCLEOTIDE SEQUENCE</scope>
    <source>
        <strain evidence="5">Gz</strain>
        <tissue evidence="5">Muscle</tissue>
    </source>
</reference>
<feature type="compositionally biased region" description="Polar residues" evidence="3">
    <location>
        <begin position="1965"/>
        <end position="1974"/>
    </location>
</feature>
<evidence type="ECO:0000313" key="6">
    <source>
        <dbReference type="Proteomes" id="UP001187415"/>
    </source>
</evidence>
<dbReference type="InterPro" id="IPR052082">
    <property type="entry name" value="Myelin_sheath_structural"/>
</dbReference>
<accession>A0AA88S9L5</accession>
<feature type="region of interest" description="Disordered" evidence="3">
    <location>
        <begin position="2121"/>
        <end position="2172"/>
    </location>
</feature>
<dbReference type="InterPro" id="IPR038990">
    <property type="entry name" value="LBH_dom"/>
</dbReference>
<feature type="region of interest" description="Disordered" evidence="3">
    <location>
        <begin position="1791"/>
        <end position="1821"/>
    </location>
</feature>
<organism evidence="5 6">
    <name type="scientific">Channa striata</name>
    <name type="common">Snakehead murrel</name>
    <name type="synonym">Ophicephalus striatus</name>
    <dbReference type="NCBI Taxonomy" id="64152"/>
    <lineage>
        <taxon>Eukaryota</taxon>
        <taxon>Metazoa</taxon>
        <taxon>Chordata</taxon>
        <taxon>Craniata</taxon>
        <taxon>Vertebrata</taxon>
        <taxon>Euteleostomi</taxon>
        <taxon>Actinopterygii</taxon>
        <taxon>Neopterygii</taxon>
        <taxon>Teleostei</taxon>
        <taxon>Neoteleostei</taxon>
        <taxon>Acanthomorphata</taxon>
        <taxon>Anabantaria</taxon>
        <taxon>Anabantiformes</taxon>
        <taxon>Channoidei</taxon>
        <taxon>Channidae</taxon>
        <taxon>Channa</taxon>
    </lineage>
</organism>
<evidence type="ECO:0000256" key="2">
    <source>
        <dbReference type="ARBA" id="ARBA00023242"/>
    </source>
</evidence>
<proteinExistence type="predicted"/>
<dbReference type="GO" id="GO:0032287">
    <property type="term" value="P:peripheral nervous system myelin maintenance"/>
    <property type="evidence" value="ECO:0007669"/>
    <property type="project" value="TreeGrafter"/>
</dbReference>
<feature type="compositionally biased region" description="Acidic residues" evidence="3">
    <location>
        <begin position="2149"/>
        <end position="2164"/>
    </location>
</feature>
<feature type="domain" description="LBH" evidence="4">
    <location>
        <begin position="2067"/>
        <end position="2133"/>
    </location>
</feature>
<dbReference type="GO" id="GO:0005634">
    <property type="term" value="C:nucleus"/>
    <property type="evidence" value="ECO:0007669"/>
    <property type="project" value="UniProtKB-SubCell"/>
</dbReference>
<dbReference type="Proteomes" id="UP001187415">
    <property type="component" value="Unassembled WGS sequence"/>
</dbReference>
<feature type="compositionally biased region" description="Basic and acidic residues" evidence="3">
    <location>
        <begin position="1911"/>
        <end position="1931"/>
    </location>
</feature>
<feature type="compositionally biased region" description="Basic and acidic residues" evidence="3">
    <location>
        <begin position="1888"/>
        <end position="1904"/>
    </location>
</feature>
<dbReference type="GO" id="GO:0005737">
    <property type="term" value="C:cytoplasm"/>
    <property type="evidence" value="ECO:0007669"/>
    <property type="project" value="TreeGrafter"/>
</dbReference>
<dbReference type="EMBL" id="JAUPFM010000016">
    <property type="protein sequence ID" value="KAK2826750.1"/>
    <property type="molecule type" value="Genomic_DNA"/>
</dbReference>
<feature type="compositionally biased region" description="Basic and acidic residues" evidence="3">
    <location>
        <begin position="1854"/>
        <end position="1863"/>
    </location>
</feature>
<feature type="region of interest" description="Disordered" evidence="3">
    <location>
        <begin position="1837"/>
        <end position="1863"/>
    </location>
</feature>
<dbReference type="PANTHER" id="PTHR23348">
    <property type="entry name" value="PERIAXIN/AHNAK"/>
    <property type="match status" value="1"/>
</dbReference>
<dbReference type="Pfam" id="PF15317">
    <property type="entry name" value="Lbh"/>
    <property type="match status" value="1"/>
</dbReference>
<feature type="region of interest" description="Disordered" evidence="3">
    <location>
        <begin position="2037"/>
        <end position="2098"/>
    </location>
</feature>
<gene>
    <name evidence="5" type="ORF">Q5P01_020964</name>
</gene>
<evidence type="ECO:0000256" key="3">
    <source>
        <dbReference type="SAM" id="MobiDB-lite"/>
    </source>
</evidence>
<keyword evidence="2" id="KW-0539">Nucleus</keyword>
<evidence type="ECO:0000313" key="5">
    <source>
        <dbReference type="EMBL" id="KAK2826750.1"/>
    </source>
</evidence>
<evidence type="ECO:0000259" key="4">
    <source>
        <dbReference type="Pfam" id="PF15317"/>
    </source>
</evidence>
<protein>
    <recommendedName>
        <fullName evidence="4">LBH domain-containing protein</fullName>
    </recommendedName>
</protein>
<sequence>MRKFGISMPKGPDIDFSLSKKDADVSLPKAEAKVSVPEELSAEVEIIAPHIESQITTTKGSPSKYKLPTFKFPKFGGATPTVRAKVPGVDKDIKIDEADMQISTTHHVDVDAPDVKMEVHLPDVGKEPTVSSADIEGKLKKQRFSLPKLSLSKPSIKAPEGDVSLKHVNVAMPQEKVDLKGEVDMKTSEGEVNVGSHGSKFTVSKFGIQMPKVTVPELGVSLSKKDVDVTLPQAETELKFPGAELKQTSLKLEIKKPEKDAKVEAKLPEAPTTESIGLYAPVQKIEVGKPELEIKPVQIEGELDGQGSKFKMPKLGIKRPKFKVPETDVTLSKKDVDVELPDAKSEVKLPNVDLKDPSAKGEIKGFEIKGTEMDADGVPLKFKIPTLKLPKFSAAAPNISFEGSDKKKDIELPETKLKLPEGIAVDINAPSIESEGPSLDVKTTAAEIEGKGSKFKIPKLGLSATKLKDPEIDLNLAKKDVDVPLPYVEAEVNLPGVEKAEIKAELKTPDPGLHHIYAEGSHTKFKVPTFKLPRFGVGTSKATVEVPEADEDLQIDGADITLPRERPMIDTAAPKMGVEDTSIDVKMPESEVELDRLGKKFKMPSLGMTMPKVKGPEIHFGISKKGRDVTLPGAEAEVNVPEVQVKEHSANVEVNAPEIKVTAKAKDGSPSKFKLPTLKLPKFGIGTSDTTVEVPHMDKDIKIDGSDINIPEKESAVNIASPSIGIQGPTIDMKTSGIEQDGKGRKFQMPHLGFSMPQMKGPTIDLKITHKDVDVQLPKHEMDVKLPEAPKIAVDMEPPECDAEMDGHVGTFEIPKSEVKLTKVKGPEFDLDLSKKDFDVKLSKVETGVNLPDVDVSIPEAKIDVKVPEEKGAGIGLKLLMKDTDVTLPQPKVTTKLPDVPKIDVSLGKAERLITEANVEIKKPEVQVKPLQTDAELKGKGGKFKMSKFEITMPKVKGPDIDLRLSKKDVDVKLPEAKAGFELPEAPQVNLEKVDVSMPGAKIDVTKPERENETLQVESDFDGQGRKFKMRKFGISMPKGPDIDFSLSKKDADVSLPKAEAKVSVPEELSAEVEIIAPHIESQITTTKGSPSKYKLPTFKFPKFGGATPTVRAKVPGVDKDIKIDEADMQISTTHHVDVDVTLPEATAKVELPDAELKQPSVQMEVKAPEIKVVTKDKETSPSKFKLPTLKLPKFGVSTSSATAEISDMDKDIKIDGGEITIPEEVLSVKMTEPSIEGPSVDMKTTGSEHEVRGGKFKLPSLGFSTSKVKGLDVDVTLPEATAKVELPDAELKQASVQMEAKAPEIKVVTKDKETSPSKFKLPTLKLPKFGVSTSSATAEISDMDKDIKIDGGEITIPEEVLSVKMTEPSIEGPSVDIKTTGSEHEVRGGKFKLPSLGFSTSKVKGVDVDVTLPEATANVELPDAELKQPSVQMEVKAPEIKVVTKDKETSPSKFKLPTLKLPKFGVSTSSATAEISDMDKDIKIDGGEITIPEEVLSVKMTESSIKGPSVDIKTTGTEHDVRRGKFKLPSLGFSTSKGDGQDTDLIISKTDIDVTLPEANADVKLPDVELKQPSTVVYYKAPEITAVTKDKETSPSKFKLPTLKLPKFGVSTSSATAEISDMDKDIKIDGGEITIPEEVLSVKMTEPSIEGPSVDIKTTGSEHEVRGGKFKLPSLGFSTSKVKGLDVDVTLPEATAKVELPDAELKQPSVQMEVKAPEIKVVTKDKETSPSKFKLPTLKLPKFGVSTSSATAEISDMDKDIKIDGEGDILVKQPEIEIDGAKIKYQSSDVKPDVSKAAVPDSEMAKPESDGVSHGSPSKFKLPTFKMPKLSFSKTKADDEYSPVATEEEDHLEMEVESKGEAKSPKFTLGEILNYIDVEFDVPKSDKAEETLETSKEIHKTDELNINQLEAKEKKTDTKQDSTKSPEKKSWFQFPKFGLSSPSDEDKHKDEKSPVGALGEEESPTCSIQSSDAFADISSTMTSEHIGLSSSSPTKVTVKYSDPNAAAGLGEVHSNVITTRTETFSFEPDLPEKITILSSGVSSSSEDTGGRRPSCTETLDQPAHRMTEVMNSLEPGTEDFSGGGAGEDPDAIFPEAHERYPKLSKRLPSIVVEPLDAAEVESGELRWPPDEPTSPDAPAERQVAEGQAADEEPSDVGVDEEASGAEIQDSN</sequence>